<accession>A0A086IZ46</accession>
<proteinExistence type="predicted"/>
<dbReference type="OrthoDB" id="2194928at2759"/>
<keyword evidence="2" id="KW-1185">Reference proteome</keyword>
<evidence type="ECO:0000313" key="2">
    <source>
        <dbReference type="Proteomes" id="UP000054524"/>
    </source>
</evidence>
<gene>
    <name evidence="1" type="ORF">NESG_02384</name>
</gene>
<dbReference type="Proteomes" id="UP000054524">
    <property type="component" value="Unassembled WGS sequence"/>
</dbReference>
<reference evidence="1 2" key="1">
    <citation type="journal article" date="2014" name="Genome Announc.">
        <title>Genome Sequence of the Microsporidian Species Nematocida sp1 Strain ERTm6 (ATCC PRA-372).</title>
        <authorList>
            <person name="Bakowski M.A."/>
            <person name="Priest M."/>
            <person name="Young S."/>
            <person name="Cuomo C.A."/>
            <person name="Troemel E.R."/>
        </authorList>
    </citation>
    <scope>NUCLEOTIDE SEQUENCE [LARGE SCALE GENOMIC DNA]</scope>
    <source>
        <strain evidence="1 2">ERTm6</strain>
    </source>
</reference>
<dbReference type="RefSeq" id="XP_052903719.1">
    <property type="nucleotide sequence ID" value="XM_053049988.1"/>
</dbReference>
<organism evidence="1 2">
    <name type="scientific">Nematocida ausubeli (strain ATCC PRA-371 / ERTm2)</name>
    <name type="common">Nematode killer fungus</name>
    <dbReference type="NCBI Taxonomy" id="1913371"/>
    <lineage>
        <taxon>Eukaryota</taxon>
        <taxon>Fungi</taxon>
        <taxon>Fungi incertae sedis</taxon>
        <taxon>Microsporidia</taxon>
        <taxon>Nematocida</taxon>
    </lineage>
</organism>
<name>A0A086IZ46_NEMA1</name>
<protein>
    <submittedName>
        <fullName evidence="1">Uncharacterized protein</fullName>
    </submittedName>
</protein>
<comment type="caution">
    <text evidence="1">The sequence shown here is derived from an EMBL/GenBank/DDBJ whole genome shotgun (WGS) entry which is preliminary data.</text>
</comment>
<dbReference type="GeneID" id="77677357"/>
<sequence length="854" mass="96166">MLSDEYLEKIEITLSNPFTVQMSQETFCRLRGLAEKQARHYPQDRLYKILGLICSRLNRQTLRIAGREDEKECIFEIYENQQISVCGIEMGLPLGLKVLAYGIKRGLSVDRDILLKIAHLETKSFLAQKALVSISKAVVQRGLDYDGLFYNRIIEMLGESNSDVKIKAIQAALKIREKSSLIENTIDALLKDSEKTVPNPIWAPAMLALLGVHIYREKKGEKSKNVKIALRIVKNYMVKISNEKVMNGLMVILWGMTQVGVKAHLPFLILLSIFSRSSDVRKTASGLLVEYLGHNPCDQSLRIIDTIRSRRPDIKALLKFGRISRSLLAEFSVVLVSEGVPLLIKRAAQLKVYAQQECTWDAADLFSKVCALRVCLIQHRREEKRKRSEDVEEVKMSDIAKDTEMQKESKNTEEIIQSQNIPSREICLSDKEIDGIYSSVSEINNLSVRKTLAEISEKDSSTELNGQLERQKSAELLDTLARIVQDISPKILSPLVKIEAEALRLQIKAIRILGLAAPHAEAAIMHCMAKNIFTKEVLQVLLLHAHSINEQIALRLGRAVKTQTTVLALIIIKHPLLQTIQNEECPRMSILKSSPGYASYIYLLAIKRLVPVERAKSILFSLLDCYTTDPLLGDIGSHCRLDALCILARAAWPSRPYKYPYSIRQGTQPVPISFVLSRLKLPEIDFSFTEAERALLVRYTLKLAADKSRRISHIVFTCILPSVKRVQPHSFLSHILAVYQKSTKTSPLEDAAVAAATSTGLSLLRISMQRGQETTSTTNRQSARKALKMLLSGLLNALVSADGRLFQKILLHGKKLFRRKKIQKIVKSLLEKISESANKQAAWKINEISKEILI</sequence>
<evidence type="ECO:0000313" key="1">
    <source>
        <dbReference type="EMBL" id="KFG25164.1"/>
    </source>
</evidence>
<dbReference type="EMBL" id="AKIJ01000006">
    <property type="protein sequence ID" value="KFG25164.1"/>
    <property type="molecule type" value="Genomic_DNA"/>
</dbReference>
<dbReference type="HOGENOM" id="CLU_334358_0_0_1"/>
<dbReference type="AlphaFoldDB" id="A0A086IZ46"/>